<keyword evidence="8 10" id="KW-0472">Membrane</keyword>
<organism evidence="13 14">
    <name type="scientific">Leucocoprinus leucothites</name>
    <dbReference type="NCBI Taxonomy" id="201217"/>
    <lineage>
        <taxon>Eukaryota</taxon>
        <taxon>Fungi</taxon>
        <taxon>Dikarya</taxon>
        <taxon>Basidiomycota</taxon>
        <taxon>Agaricomycotina</taxon>
        <taxon>Agaricomycetes</taxon>
        <taxon>Agaricomycetidae</taxon>
        <taxon>Agaricales</taxon>
        <taxon>Agaricineae</taxon>
        <taxon>Agaricaceae</taxon>
        <taxon>Leucocoprinus</taxon>
    </lineage>
</organism>
<keyword evidence="4" id="KW-0808">Transferase</keyword>
<dbReference type="GO" id="GO:0005886">
    <property type="term" value="C:plasma membrane"/>
    <property type="evidence" value="ECO:0007669"/>
    <property type="project" value="UniProtKB-SubCell"/>
</dbReference>
<dbReference type="SFLD" id="SFLDG00358">
    <property type="entry name" value="Main_(cytGST)"/>
    <property type="match status" value="1"/>
</dbReference>
<evidence type="ECO:0000256" key="5">
    <source>
        <dbReference type="ARBA" id="ARBA00022692"/>
    </source>
</evidence>
<dbReference type="PANTHER" id="PTHR33281:SF19">
    <property type="entry name" value="VOLTAGE-DEPENDENT ANION CHANNEL-FORMING PROTEIN YNEE"/>
    <property type="match status" value="1"/>
</dbReference>
<dbReference type="SUPFAM" id="SSF52833">
    <property type="entry name" value="Thioredoxin-like"/>
    <property type="match status" value="1"/>
</dbReference>
<feature type="transmembrane region" description="Helical" evidence="10">
    <location>
        <begin position="25"/>
        <end position="45"/>
    </location>
</feature>
<evidence type="ECO:0000256" key="4">
    <source>
        <dbReference type="ARBA" id="ARBA00022679"/>
    </source>
</evidence>
<proteinExistence type="predicted"/>
<dbReference type="InterPro" id="IPR010987">
    <property type="entry name" value="Glutathione-S-Trfase_C-like"/>
</dbReference>
<keyword evidence="14" id="KW-1185">Reference proteome</keyword>
<keyword evidence="5 10" id="KW-0812">Transmembrane</keyword>
<name>A0A8H5CXY9_9AGAR</name>
<dbReference type="Pfam" id="PF13417">
    <property type="entry name" value="GST_N_3"/>
    <property type="match status" value="1"/>
</dbReference>
<evidence type="ECO:0000313" key="14">
    <source>
        <dbReference type="Proteomes" id="UP000559027"/>
    </source>
</evidence>
<dbReference type="AlphaFoldDB" id="A0A8H5CXY9"/>
<feature type="domain" description="GST N-terminal" evidence="11">
    <location>
        <begin position="492"/>
        <end position="573"/>
    </location>
</feature>
<dbReference type="SUPFAM" id="SSF47616">
    <property type="entry name" value="GST C-terminal domain-like"/>
    <property type="match status" value="1"/>
</dbReference>
<evidence type="ECO:0000256" key="8">
    <source>
        <dbReference type="ARBA" id="ARBA00023136"/>
    </source>
</evidence>
<feature type="region of interest" description="Disordered" evidence="9">
    <location>
        <begin position="190"/>
        <end position="255"/>
    </location>
</feature>
<dbReference type="OrthoDB" id="1368at2759"/>
<dbReference type="InterPro" id="IPR040079">
    <property type="entry name" value="Glutathione_S-Trfase"/>
</dbReference>
<dbReference type="Proteomes" id="UP000559027">
    <property type="component" value="Unassembled WGS sequence"/>
</dbReference>
<dbReference type="PROSITE" id="PS50405">
    <property type="entry name" value="GST_CTER"/>
    <property type="match status" value="1"/>
</dbReference>
<comment type="subcellular location">
    <subcellularLocation>
        <location evidence="1">Cell membrane</location>
        <topology evidence="1">Multi-pass membrane protein</topology>
    </subcellularLocation>
</comment>
<dbReference type="Pfam" id="PF25539">
    <property type="entry name" value="Bestrophin_2"/>
    <property type="match status" value="2"/>
</dbReference>
<gene>
    <name evidence="13" type="ORF">D9756_009374</name>
</gene>
<comment type="caution">
    <text evidence="13">The sequence shown here is derived from an EMBL/GenBank/DDBJ whole genome shotgun (WGS) entry which is preliminary data.</text>
</comment>
<evidence type="ECO:0000259" key="11">
    <source>
        <dbReference type="PROSITE" id="PS50404"/>
    </source>
</evidence>
<reference evidence="13 14" key="1">
    <citation type="journal article" date="2020" name="ISME J.">
        <title>Uncovering the hidden diversity of litter-decomposition mechanisms in mushroom-forming fungi.</title>
        <authorList>
            <person name="Floudas D."/>
            <person name="Bentzer J."/>
            <person name="Ahren D."/>
            <person name="Johansson T."/>
            <person name="Persson P."/>
            <person name="Tunlid A."/>
        </authorList>
    </citation>
    <scope>NUCLEOTIDE SEQUENCE [LARGE SCALE GENOMIC DNA]</scope>
    <source>
        <strain evidence="13 14">CBS 146.42</strain>
    </source>
</reference>
<dbReference type="InterPro" id="IPR036282">
    <property type="entry name" value="Glutathione-S-Trfase_C_sf"/>
</dbReference>
<dbReference type="Gene3D" id="1.20.1050.10">
    <property type="match status" value="1"/>
</dbReference>
<evidence type="ECO:0008006" key="15">
    <source>
        <dbReference type="Google" id="ProtNLM"/>
    </source>
</evidence>
<dbReference type="InterPro" id="IPR036249">
    <property type="entry name" value="Thioredoxin-like_sf"/>
</dbReference>
<evidence type="ECO:0000256" key="2">
    <source>
        <dbReference type="ARBA" id="ARBA00022448"/>
    </source>
</evidence>
<evidence type="ECO:0000256" key="9">
    <source>
        <dbReference type="SAM" id="MobiDB-lite"/>
    </source>
</evidence>
<keyword evidence="7" id="KW-0406">Ion transport</keyword>
<dbReference type="InterPro" id="IPR004046">
    <property type="entry name" value="GST_C"/>
</dbReference>
<dbReference type="InterPro" id="IPR004045">
    <property type="entry name" value="Glutathione_S-Trfase_N"/>
</dbReference>
<dbReference type="GO" id="GO:0016740">
    <property type="term" value="F:transferase activity"/>
    <property type="evidence" value="ECO:0007669"/>
    <property type="project" value="UniProtKB-KW"/>
</dbReference>
<keyword evidence="6 10" id="KW-1133">Transmembrane helix</keyword>
<sequence length="705" mass="80263">MVAQNPLFRGSWTIKRFQATVINDVWPEVFFFTLVSVVVVLVSKLTDADLGISNALLTVLGTVLGLVISFRTSSAYERYQDGRKMWANIGIVSRNLAQMIWIHVPSDRSDKAGLKEQSVVEATIEKKTMINLIQAFAVSVKHFLRDEQGVFYKDLYPLICFLPRYANPNIPHEKLPLWHTHDGFEEPPAKLATEERSETPAGTPGVEEKSDGKSMQSWPKMSRGRRSRRSSFDPERALPRVESEQPLKPARNPPKTKVSDFIPLFRFFVWMRRKLLRRSRTEQETENRRKRLRKRGHGIDYVESNVPFEILLVLSNYSAYLMKYSLLQPALATGITNNITALQDTLAHLERICNTPLPFAYQAHLRMSLWLYLLFLPFQLYTPFGWITIPGTAFASFLLLGFLEIGQEIENPFNYDLNDLDLDHFCLSLQRELHEITAHHNPSPSEWVFTPGNQPFAPADRRGADELARLGHDYRHPDNKIPTSSTKANSYHGSQVLRIQPFPPSQLVAAVLHEKQIPFKYISVDLTKGEQRNPEYLAKQPFGQVPLIEDEGIFVYESRAICRYLEAKYPTQGTQLVPTELAKLALFERASFTEISHFDAHAFPIFAEAIVKKFQGGQPDQKKVDELVKALSTKLDIYDQILSNHKYLAGDEITLADLAHLPLGTILSSVGFDITQGRPNVARWFNELSSRDSWVKVKAGLQSTA</sequence>
<evidence type="ECO:0000256" key="7">
    <source>
        <dbReference type="ARBA" id="ARBA00023065"/>
    </source>
</evidence>
<dbReference type="FunFam" id="3.40.30.10:FF:000016">
    <property type="entry name" value="Glutathione S-transferase F2"/>
    <property type="match status" value="1"/>
</dbReference>
<dbReference type="PROSITE" id="PS50404">
    <property type="entry name" value="GST_NTER"/>
    <property type="match status" value="1"/>
</dbReference>
<evidence type="ECO:0000256" key="10">
    <source>
        <dbReference type="SAM" id="Phobius"/>
    </source>
</evidence>
<feature type="transmembrane region" description="Helical" evidence="10">
    <location>
        <begin position="51"/>
        <end position="70"/>
    </location>
</feature>
<evidence type="ECO:0000313" key="13">
    <source>
        <dbReference type="EMBL" id="KAF5349186.1"/>
    </source>
</evidence>
<evidence type="ECO:0000256" key="6">
    <source>
        <dbReference type="ARBA" id="ARBA00022989"/>
    </source>
</evidence>
<dbReference type="Gene3D" id="3.40.30.10">
    <property type="entry name" value="Glutaredoxin"/>
    <property type="match status" value="1"/>
</dbReference>
<evidence type="ECO:0000256" key="1">
    <source>
        <dbReference type="ARBA" id="ARBA00004651"/>
    </source>
</evidence>
<dbReference type="EMBL" id="JAACJO010000017">
    <property type="protein sequence ID" value="KAF5349186.1"/>
    <property type="molecule type" value="Genomic_DNA"/>
</dbReference>
<accession>A0A8H5CXY9</accession>
<dbReference type="GO" id="GO:0005254">
    <property type="term" value="F:chloride channel activity"/>
    <property type="evidence" value="ECO:0007669"/>
    <property type="project" value="InterPro"/>
</dbReference>
<feature type="domain" description="GST C-terminal" evidence="12">
    <location>
        <begin position="585"/>
        <end position="705"/>
    </location>
</feature>
<feature type="compositionally biased region" description="Basic and acidic residues" evidence="9">
    <location>
        <begin position="230"/>
        <end position="245"/>
    </location>
</feature>
<dbReference type="InterPro" id="IPR044669">
    <property type="entry name" value="YneE/VCCN1/2-like"/>
</dbReference>
<evidence type="ECO:0000259" key="12">
    <source>
        <dbReference type="PROSITE" id="PS50405"/>
    </source>
</evidence>
<protein>
    <recommendedName>
        <fullName evidence="15">Glutathione transferase</fullName>
    </recommendedName>
</protein>
<keyword evidence="2" id="KW-0813">Transport</keyword>
<keyword evidence="3" id="KW-1003">Cell membrane</keyword>
<evidence type="ECO:0000256" key="3">
    <source>
        <dbReference type="ARBA" id="ARBA00022475"/>
    </source>
</evidence>
<dbReference type="SFLD" id="SFLDS00019">
    <property type="entry name" value="Glutathione_Transferase_(cytos"/>
    <property type="match status" value="1"/>
</dbReference>
<dbReference type="Pfam" id="PF00043">
    <property type="entry name" value="GST_C"/>
    <property type="match status" value="1"/>
</dbReference>
<dbReference type="PANTHER" id="PTHR33281">
    <property type="entry name" value="UPF0187 PROTEIN YNEE"/>
    <property type="match status" value="1"/>
</dbReference>